<dbReference type="GO" id="GO:0003677">
    <property type="term" value="F:DNA binding"/>
    <property type="evidence" value="ECO:0007669"/>
    <property type="project" value="UniProtKB-KW"/>
</dbReference>
<dbReference type="PROSITE" id="PS50995">
    <property type="entry name" value="HTH_MARR_2"/>
    <property type="match status" value="1"/>
</dbReference>
<dbReference type="RefSeq" id="WP_093342878.1">
    <property type="nucleotide sequence ID" value="NZ_FOUY01000013.1"/>
</dbReference>
<dbReference type="STRING" id="260086.SAMN05216207_101326"/>
<protein>
    <submittedName>
        <fullName evidence="2">DNA-binding transcriptional regulator, MarR family</fullName>
    </submittedName>
</protein>
<dbReference type="InterPro" id="IPR000835">
    <property type="entry name" value="HTH_MarR-typ"/>
</dbReference>
<dbReference type="Pfam" id="PF12802">
    <property type="entry name" value="MarR_2"/>
    <property type="match status" value="1"/>
</dbReference>
<dbReference type="InterPro" id="IPR036388">
    <property type="entry name" value="WH-like_DNA-bd_sf"/>
</dbReference>
<dbReference type="OrthoDB" id="3237509at2"/>
<reference evidence="2 3" key="1">
    <citation type="submission" date="2016-10" db="EMBL/GenBank/DDBJ databases">
        <authorList>
            <person name="de Groot N.N."/>
        </authorList>
    </citation>
    <scope>NUCLEOTIDE SEQUENCE [LARGE SCALE GENOMIC DNA]</scope>
    <source>
        <strain evidence="2 3">CGMCC 4.1877</strain>
    </source>
</reference>
<dbReference type="InterPro" id="IPR039422">
    <property type="entry name" value="MarR/SlyA-like"/>
</dbReference>
<proteinExistence type="predicted"/>
<dbReference type="PRINTS" id="PR00598">
    <property type="entry name" value="HTHMARR"/>
</dbReference>
<organism evidence="2 3">
    <name type="scientific">Pseudonocardia ammonioxydans</name>
    <dbReference type="NCBI Taxonomy" id="260086"/>
    <lineage>
        <taxon>Bacteria</taxon>
        <taxon>Bacillati</taxon>
        <taxon>Actinomycetota</taxon>
        <taxon>Actinomycetes</taxon>
        <taxon>Pseudonocardiales</taxon>
        <taxon>Pseudonocardiaceae</taxon>
        <taxon>Pseudonocardia</taxon>
    </lineage>
</organism>
<dbReference type="InterPro" id="IPR036390">
    <property type="entry name" value="WH_DNA-bd_sf"/>
</dbReference>
<dbReference type="GO" id="GO:0003700">
    <property type="term" value="F:DNA-binding transcription factor activity"/>
    <property type="evidence" value="ECO:0007669"/>
    <property type="project" value="InterPro"/>
</dbReference>
<dbReference type="PANTHER" id="PTHR33164:SF104">
    <property type="entry name" value="TRANSCRIPTIONAL REGULATORY PROTEIN"/>
    <property type="match status" value="1"/>
</dbReference>
<feature type="domain" description="HTH marR-type" evidence="1">
    <location>
        <begin position="25"/>
        <end position="158"/>
    </location>
</feature>
<evidence type="ECO:0000259" key="1">
    <source>
        <dbReference type="PROSITE" id="PS50995"/>
    </source>
</evidence>
<dbReference type="AlphaFoldDB" id="A0A1I4Y9X7"/>
<dbReference type="SMART" id="SM00347">
    <property type="entry name" value="HTH_MARR"/>
    <property type="match status" value="1"/>
</dbReference>
<dbReference type="PANTHER" id="PTHR33164">
    <property type="entry name" value="TRANSCRIPTIONAL REGULATOR, MARR FAMILY"/>
    <property type="match status" value="1"/>
</dbReference>
<name>A0A1I4Y9X7_PSUAM</name>
<dbReference type="GO" id="GO:0006950">
    <property type="term" value="P:response to stress"/>
    <property type="evidence" value="ECO:0007669"/>
    <property type="project" value="TreeGrafter"/>
</dbReference>
<accession>A0A1I4Y9X7</accession>
<dbReference type="SUPFAM" id="SSF46785">
    <property type="entry name" value="Winged helix' DNA-binding domain"/>
    <property type="match status" value="1"/>
</dbReference>
<dbReference type="Proteomes" id="UP000199614">
    <property type="component" value="Unassembled WGS sequence"/>
</dbReference>
<evidence type="ECO:0000313" key="3">
    <source>
        <dbReference type="Proteomes" id="UP000199614"/>
    </source>
</evidence>
<gene>
    <name evidence="2" type="ORF">SAMN05216207_101326</name>
</gene>
<keyword evidence="3" id="KW-1185">Reference proteome</keyword>
<sequence>MSGRDVVDTIQTAWAERFPELDTEPVAVVGRILRAARFLQEAADERLAGAGLTRTEFDVLSQLRRSDGPLRPGELTAGVVGSPAATTKRLHKLLDAGLVRRAADPQDGRAARVSLTPAGERLVDELLPRQLEADAALLEVLSPDQRRSLAALLRTALLRWE</sequence>
<evidence type="ECO:0000313" key="2">
    <source>
        <dbReference type="EMBL" id="SFN34877.1"/>
    </source>
</evidence>
<keyword evidence="2" id="KW-0238">DNA-binding</keyword>
<dbReference type="Gene3D" id="1.10.10.10">
    <property type="entry name" value="Winged helix-like DNA-binding domain superfamily/Winged helix DNA-binding domain"/>
    <property type="match status" value="1"/>
</dbReference>
<dbReference type="EMBL" id="FOUY01000013">
    <property type="protein sequence ID" value="SFN34877.1"/>
    <property type="molecule type" value="Genomic_DNA"/>
</dbReference>